<evidence type="ECO:0000313" key="1">
    <source>
        <dbReference type="EMBL" id="WNZ24971.1"/>
    </source>
</evidence>
<reference evidence="1" key="1">
    <citation type="submission" date="2020-05" db="EMBL/GenBank/DDBJ databases">
        <authorList>
            <person name="Zhu T."/>
            <person name="Keshari N."/>
            <person name="Lu X."/>
        </authorList>
    </citation>
    <scope>NUCLEOTIDE SEQUENCE</scope>
    <source>
        <strain evidence="1">NK1-12</strain>
    </source>
</reference>
<protein>
    <submittedName>
        <fullName evidence="1">Uncharacterized protein</fullName>
    </submittedName>
</protein>
<dbReference type="AlphaFoldDB" id="A0AA96WNF6"/>
<gene>
    <name evidence="1" type="ORF">HJG54_20370</name>
</gene>
<sequence>MSDRSPGRFESVAGDPIARILDPELVIKFATNSATTSTLSVLIAILIASLSGWTCIGPTSAQFSNLSPLPQRLEAAQFWGGDLV</sequence>
<name>A0AA96WNF6_9CYAN</name>
<dbReference type="EMBL" id="CP053586">
    <property type="protein sequence ID" value="WNZ24971.1"/>
    <property type="molecule type" value="Genomic_DNA"/>
</dbReference>
<organism evidence="1">
    <name type="scientific">Leptolyngbya sp. NK1-12</name>
    <dbReference type="NCBI Taxonomy" id="2547451"/>
    <lineage>
        <taxon>Bacteria</taxon>
        <taxon>Bacillati</taxon>
        <taxon>Cyanobacteriota</taxon>
        <taxon>Cyanophyceae</taxon>
        <taxon>Leptolyngbyales</taxon>
        <taxon>Leptolyngbyaceae</taxon>
        <taxon>Leptolyngbya group</taxon>
        <taxon>Leptolyngbya</taxon>
    </lineage>
</organism>
<accession>A0AA96WNF6</accession>
<dbReference type="RefSeq" id="WP_316431028.1">
    <property type="nucleotide sequence ID" value="NZ_CP053586.1"/>
</dbReference>
<proteinExistence type="predicted"/>